<protein>
    <submittedName>
        <fullName evidence="3">Uncharacterized protein</fullName>
    </submittedName>
</protein>
<feature type="chain" id="PRO_5013051587" evidence="2">
    <location>
        <begin position="21"/>
        <end position="326"/>
    </location>
</feature>
<dbReference type="KEGG" id="abat:CFX1CAM_0949"/>
<evidence type="ECO:0000256" key="1">
    <source>
        <dbReference type="SAM" id="MobiDB-lite"/>
    </source>
</evidence>
<keyword evidence="4" id="KW-1185">Reference proteome</keyword>
<keyword evidence="2" id="KW-0732">Signal</keyword>
<proteinExistence type="predicted"/>
<organism evidence="3 4">
    <name type="scientific">Candidatus Brevifilum fermentans</name>
    <dbReference type="NCBI Taxonomy" id="1986204"/>
    <lineage>
        <taxon>Bacteria</taxon>
        <taxon>Bacillati</taxon>
        <taxon>Chloroflexota</taxon>
        <taxon>Anaerolineae</taxon>
        <taxon>Anaerolineales</taxon>
        <taxon>Anaerolineaceae</taxon>
        <taxon>Candidatus Brevifilum</taxon>
    </lineage>
</organism>
<dbReference type="RefSeq" id="WP_087861911.1">
    <property type="nucleotide sequence ID" value="NZ_LT859958.1"/>
</dbReference>
<evidence type="ECO:0000313" key="4">
    <source>
        <dbReference type="Proteomes" id="UP000195514"/>
    </source>
</evidence>
<feature type="signal peptide" evidence="2">
    <location>
        <begin position="1"/>
        <end position="20"/>
    </location>
</feature>
<dbReference type="AlphaFoldDB" id="A0A1Y6K301"/>
<feature type="region of interest" description="Disordered" evidence="1">
    <location>
        <begin position="65"/>
        <end position="91"/>
    </location>
</feature>
<reference evidence="4" key="1">
    <citation type="submission" date="2017-05" db="EMBL/GenBank/DDBJ databases">
        <authorList>
            <person name="Kirkegaard R."/>
            <person name="Mcilroy J S."/>
        </authorList>
    </citation>
    <scope>NUCLEOTIDE SEQUENCE [LARGE SCALE GENOMIC DNA]</scope>
</reference>
<evidence type="ECO:0000256" key="2">
    <source>
        <dbReference type="SAM" id="SignalP"/>
    </source>
</evidence>
<accession>A0A1Y6K301</accession>
<dbReference type="EMBL" id="LT859958">
    <property type="protein sequence ID" value="SMX54014.1"/>
    <property type="molecule type" value="Genomic_DNA"/>
</dbReference>
<sequence>MKKNCAITIAILFFWLTACGVPPGQDETNITNKTFTDFETLTEVPSHSTTPYAATEPIPINTPTLTLTEAPSPTPEPTQTPLPSQGEGEFPDMETTYEAMRTDREMRLATMAAPVLECELAPRVMGWRNYHIEEIGLSMQLPADWSDVDYTTYRPNQLKMFKVSTYGVASSSAMIFGEGVTLHVWHELETKLIPFIKELRVWAANQEYIYATLFSPLPHVNSMVNGHPASIAYVPEHNFGKMGSEANIVVVTKIGEYVILMIYQPRPAYDPTETLTTILSSLTINGLEGGETDIAKTVRCQMILFSCLSQCHFKMDELTDDSIFRP</sequence>
<evidence type="ECO:0000313" key="3">
    <source>
        <dbReference type="EMBL" id="SMX54014.1"/>
    </source>
</evidence>
<dbReference type="Proteomes" id="UP000195514">
    <property type="component" value="Chromosome I"/>
</dbReference>
<name>A0A1Y6K301_9CHLR</name>
<dbReference type="PROSITE" id="PS51257">
    <property type="entry name" value="PROKAR_LIPOPROTEIN"/>
    <property type="match status" value="1"/>
</dbReference>
<gene>
    <name evidence="3" type="ORF">CFX1CAM_0949</name>
</gene>